<dbReference type="GO" id="GO:0008270">
    <property type="term" value="F:zinc ion binding"/>
    <property type="evidence" value="ECO:0007669"/>
    <property type="project" value="InterPro"/>
</dbReference>
<feature type="region of interest" description="Disordered" evidence="9">
    <location>
        <begin position="413"/>
        <end position="444"/>
    </location>
</feature>
<evidence type="ECO:0008006" key="14">
    <source>
        <dbReference type="Google" id="ProtNLM"/>
    </source>
</evidence>
<dbReference type="CDD" id="cd00067">
    <property type="entry name" value="GAL4"/>
    <property type="match status" value="1"/>
</dbReference>
<organism evidence="12 13">
    <name type="scientific">Geotrichum candidum</name>
    <name type="common">Oospora lactis</name>
    <name type="synonym">Dipodascus geotrichum</name>
    <dbReference type="NCBI Taxonomy" id="1173061"/>
    <lineage>
        <taxon>Eukaryota</taxon>
        <taxon>Fungi</taxon>
        <taxon>Dikarya</taxon>
        <taxon>Ascomycota</taxon>
        <taxon>Saccharomycotina</taxon>
        <taxon>Dipodascomycetes</taxon>
        <taxon>Dipodascales</taxon>
        <taxon>Dipodascaceae</taxon>
        <taxon>Geotrichum</taxon>
    </lineage>
</organism>
<feature type="compositionally biased region" description="Low complexity" evidence="9">
    <location>
        <begin position="253"/>
        <end position="270"/>
    </location>
</feature>
<evidence type="ECO:0000259" key="11">
    <source>
        <dbReference type="SMART" id="SM00906"/>
    </source>
</evidence>
<feature type="region of interest" description="Disordered" evidence="9">
    <location>
        <begin position="310"/>
        <end position="394"/>
    </location>
</feature>
<dbReference type="InterPro" id="IPR051439">
    <property type="entry name" value="XlnR/Xlr1"/>
</dbReference>
<keyword evidence="3" id="KW-0805">Transcription regulation</keyword>
<sequence>MAISERTNSMSPTDQGPIKVPHFDHKAPPSPNHNEIQDDPHARSGGSAANRKRTARACDRCSTARTKCDGKQPCYRYLLIPCEYNRLIKKRGKGSELYPQNPRKVARKTQQNLPALASRSTEEAGKSRQETPSEAGELDLNSVKIKLSPSVEAATLARDRNVQTDNQPGEEFTSTQTEKPGHTVTDPYAALMRLADTSEQHHQLSENQRSTLSSIAGQSHPTMKRHHAEEQEYPRKGMAIPTIGHRQGLGPENINNNQNENSNNNNGANNDKSRYTAPTRWAAGANTFGDAPGDPQMSYSANQLLSHLPPISDLKTGGKDLDTATPLSSQSSNNLPSISTTPNLPGSPDPGSLPNNNSSNVNLDALSRNAPAPPKIPSVSTTPNNGTDTPLWNTIKSPFNASEIISSMFEKTSNTITTPPTPKPYNTVNNAESDNKRGSGSNSWVDKNKTYPVLDPIVHEIDFMPPQLMSEFLEIYFTNNTYTVAPILRRCSILSYEKPRKCSPVLLYSILYVSAHACNHPLMTSAPDFKARLTSKLLDRLMSYMRPWKNDNSHEYDLDEIIAYINVGIVSSASEFKGSSLRWWAIAWCMARVLKLNKEIPSLEEEAREERRRVWWTLFMIDRHLGLCYNRPCTLLDSESLELFFPISMEIWDSDSLLYPPEDDRNRRRGPQCKVIEVGLFGMYLPLMTLLGGIIDIHFLAMSPVLSGKEHVLKLLRESYRHRLSAFQFSLEEYYSQMSGPPNTLLQSWREYCQCFIQVFYILLEGFWDPTEMLDDIDVLLNDTRFTRCLANSIQASKHVQKILVLDPDLQVIPFFFGVQLLQAGFIPFCMSERYGSHTSTDVAQACEIFIRAHEVCIVTLSTQYQVHFRFIMRGVIRDMKHATVSVNDRIDSTRRRREIMSMYRWNAGGTGLAI</sequence>
<feature type="region of interest" description="Disordered" evidence="9">
    <location>
        <begin position="198"/>
        <end position="274"/>
    </location>
</feature>
<proteinExistence type="inferred from homology"/>
<dbReference type="SUPFAM" id="SSF57701">
    <property type="entry name" value="Zn2/Cys6 DNA-binding domain"/>
    <property type="match status" value="1"/>
</dbReference>
<dbReference type="InterPro" id="IPR036864">
    <property type="entry name" value="Zn2-C6_fun-type_DNA-bd_sf"/>
</dbReference>
<dbReference type="InterPro" id="IPR001138">
    <property type="entry name" value="Zn2Cys6_DnaBD"/>
</dbReference>
<accession>A0A0J9XGJ3</accession>
<keyword evidence="7" id="KW-0539">Nucleus</keyword>
<gene>
    <name evidence="12" type="ORF">BN980_GECA16s01220g</name>
</gene>
<dbReference type="CDD" id="cd12148">
    <property type="entry name" value="fungal_TF_MHR"/>
    <property type="match status" value="1"/>
</dbReference>
<dbReference type="SMART" id="SM00066">
    <property type="entry name" value="GAL4"/>
    <property type="match status" value="1"/>
</dbReference>
<comment type="similarity">
    <text evidence="8">Belongs to the xlnR/xlr1 family.</text>
</comment>
<dbReference type="PANTHER" id="PTHR47663">
    <property type="entry name" value="XYLANOLYTIC TRANSCRIPTIONAL ACTIVATOR XLNR-RELATED"/>
    <property type="match status" value="1"/>
</dbReference>
<feature type="region of interest" description="Disordered" evidence="9">
    <location>
        <begin position="1"/>
        <end position="56"/>
    </location>
</feature>
<evidence type="ECO:0000256" key="6">
    <source>
        <dbReference type="ARBA" id="ARBA00023163"/>
    </source>
</evidence>
<evidence type="ECO:0000259" key="10">
    <source>
        <dbReference type="SMART" id="SM00066"/>
    </source>
</evidence>
<keyword evidence="4" id="KW-0238">DNA-binding</keyword>
<evidence type="ECO:0000256" key="2">
    <source>
        <dbReference type="ARBA" id="ARBA00022833"/>
    </source>
</evidence>
<keyword evidence="2" id="KW-0862">Zinc</keyword>
<evidence type="ECO:0000256" key="8">
    <source>
        <dbReference type="ARBA" id="ARBA00037990"/>
    </source>
</evidence>
<dbReference type="InterPro" id="IPR007219">
    <property type="entry name" value="XnlR_reg_dom"/>
</dbReference>
<evidence type="ECO:0000313" key="12">
    <source>
        <dbReference type="EMBL" id="CDO56674.1"/>
    </source>
</evidence>
<dbReference type="EMBL" id="CCBN010000016">
    <property type="protein sequence ID" value="CDO56674.1"/>
    <property type="molecule type" value="Genomic_DNA"/>
</dbReference>
<feature type="domain" description="Zn(2)-C6 fungal-type" evidence="10">
    <location>
        <begin position="52"/>
        <end position="93"/>
    </location>
</feature>
<feature type="region of interest" description="Disordered" evidence="9">
    <location>
        <begin position="94"/>
        <end position="142"/>
    </location>
</feature>
<comment type="caution">
    <text evidence="12">The sequence shown here is derived from an EMBL/GenBank/DDBJ whole genome shotgun (WGS) entry which is preliminary data.</text>
</comment>
<dbReference type="OrthoDB" id="5365785at2759"/>
<keyword evidence="13" id="KW-1185">Reference proteome</keyword>
<protein>
    <recommendedName>
        <fullName evidence="14">Zn(2)-C6 fungal-type domain-containing protein</fullName>
    </recommendedName>
</protein>
<keyword evidence="5" id="KW-0010">Activator</keyword>
<dbReference type="GO" id="GO:0006351">
    <property type="term" value="P:DNA-templated transcription"/>
    <property type="evidence" value="ECO:0007669"/>
    <property type="project" value="InterPro"/>
</dbReference>
<evidence type="ECO:0000313" key="13">
    <source>
        <dbReference type="Proteomes" id="UP000242525"/>
    </source>
</evidence>
<dbReference type="Gene3D" id="4.10.240.10">
    <property type="entry name" value="Zn(2)-C6 fungal-type DNA-binding domain"/>
    <property type="match status" value="1"/>
</dbReference>
<evidence type="ECO:0000256" key="7">
    <source>
        <dbReference type="ARBA" id="ARBA00023242"/>
    </source>
</evidence>
<dbReference type="Pfam" id="PF04082">
    <property type="entry name" value="Fungal_trans"/>
    <property type="match status" value="1"/>
</dbReference>
<reference evidence="12" key="1">
    <citation type="submission" date="2014-03" db="EMBL/GenBank/DDBJ databases">
        <authorList>
            <person name="Casaregola S."/>
        </authorList>
    </citation>
    <scope>NUCLEOTIDE SEQUENCE [LARGE SCALE GENOMIC DNA]</scope>
    <source>
        <strain evidence="12">CLIB 918</strain>
    </source>
</reference>
<dbReference type="AlphaFoldDB" id="A0A0J9XGJ3"/>
<dbReference type="PANTHER" id="PTHR47663:SF1">
    <property type="entry name" value="XYLANOLYTIC TRANSCRIPTIONAL ACTIVATOR XLNR-RELATED"/>
    <property type="match status" value="1"/>
</dbReference>
<keyword evidence="1" id="KW-0479">Metal-binding</keyword>
<evidence type="ECO:0000256" key="4">
    <source>
        <dbReference type="ARBA" id="ARBA00023125"/>
    </source>
</evidence>
<dbReference type="Proteomes" id="UP000242525">
    <property type="component" value="Unassembled WGS sequence"/>
</dbReference>
<feature type="compositionally biased region" description="Low complexity" evidence="9">
    <location>
        <begin position="326"/>
        <end position="367"/>
    </location>
</feature>
<evidence type="ECO:0000256" key="1">
    <source>
        <dbReference type="ARBA" id="ARBA00022723"/>
    </source>
</evidence>
<feature type="domain" description="Xylanolytic transcriptional activator regulatory" evidence="11">
    <location>
        <begin position="580"/>
        <end position="650"/>
    </location>
</feature>
<dbReference type="STRING" id="1173061.A0A0J9XGJ3"/>
<feature type="compositionally biased region" description="Polar residues" evidence="9">
    <location>
        <begin position="378"/>
        <end position="394"/>
    </location>
</feature>
<dbReference type="SMART" id="SM00906">
    <property type="entry name" value="Fungal_trans"/>
    <property type="match status" value="1"/>
</dbReference>
<feature type="compositionally biased region" description="Polar residues" evidence="9">
    <location>
        <begin position="1"/>
        <end position="14"/>
    </location>
</feature>
<feature type="compositionally biased region" description="Basic and acidic residues" evidence="9">
    <location>
        <begin position="120"/>
        <end position="131"/>
    </location>
</feature>
<evidence type="ECO:0000256" key="5">
    <source>
        <dbReference type="ARBA" id="ARBA00023159"/>
    </source>
</evidence>
<evidence type="ECO:0000256" key="3">
    <source>
        <dbReference type="ARBA" id="ARBA00023015"/>
    </source>
</evidence>
<dbReference type="GO" id="GO:0000981">
    <property type="term" value="F:DNA-binding transcription factor activity, RNA polymerase II-specific"/>
    <property type="evidence" value="ECO:0007669"/>
    <property type="project" value="InterPro"/>
</dbReference>
<feature type="region of interest" description="Disordered" evidence="9">
    <location>
        <begin position="154"/>
        <end position="183"/>
    </location>
</feature>
<keyword evidence="6" id="KW-0804">Transcription</keyword>
<evidence type="ECO:0000256" key="9">
    <source>
        <dbReference type="SAM" id="MobiDB-lite"/>
    </source>
</evidence>
<name>A0A0J9XGJ3_GEOCN</name>
<dbReference type="GO" id="GO:0003677">
    <property type="term" value="F:DNA binding"/>
    <property type="evidence" value="ECO:0007669"/>
    <property type="project" value="UniProtKB-KW"/>
</dbReference>
<feature type="compositionally biased region" description="Polar residues" evidence="9">
    <location>
        <begin position="205"/>
        <end position="221"/>
    </location>
</feature>
<feature type="compositionally biased region" description="Polar residues" evidence="9">
    <location>
        <begin position="163"/>
        <end position="178"/>
    </location>
</feature>